<dbReference type="Pfam" id="PF13577">
    <property type="entry name" value="SnoaL_4"/>
    <property type="match status" value="1"/>
</dbReference>
<feature type="domain" description="SnoaL-like" evidence="1">
    <location>
        <begin position="17"/>
        <end position="140"/>
    </location>
</feature>
<dbReference type="CDD" id="cd00531">
    <property type="entry name" value="NTF2_like"/>
    <property type="match status" value="1"/>
</dbReference>
<keyword evidence="3" id="KW-1185">Reference proteome</keyword>
<comment type="caution">
    <text evidence="2">The sequence shown here is derived from an EMBL/GenBank/DDBJ whole genome shotgun (WGS) entry which is preliminary data.</text>
</comment>
<evidence type="ECO:0000259" key="1">
    <source>
        <dbReference type="Pfam" id="PF13577"/>
    </source>
</evidence>
<proteinExistence type="predicted"/>
<evidence type="ECO:0000313" key="2">
    <source>
        <dbReference type="EMBL" id="RZF63226.1"/>
    </source>
</evidence>
<organism evidence="2 3">
    <name type="scientific">Sphingomonas populi</name>
    <dbReference type="NCBI Taxonomy" id="2484750"/>
    <lineage>
        <taxon>Bacteria</taxon>
        <taxon>Pseudomonadati</taxon>
        <taxon>Pseudomonadota</taxon>
        <taxon>Alphaproteobacteria</taxon>
        <taxon>Sphingomonadales</taxon>
        <taxon>Sphingomonadaceae</taxon>
        <taxon>Sphingomonas</taxon>
    </lineage>
</organism>
<dbReference type="InterPro" id="IPR032710">
    <property type="entry name" value="NTF2-like_dom_sf"/>
</dbReference>
<reference evidence="2 3" key="1">
    <citation type="submission" date="2019-02" db="EMBL/GenBank/DDBJ databases">
        <authorList>
            <person name="Li Y."/>
        </authorList>
    </citation>
    <scope>NUCLEOTIDE SEQUENCE [LARGE SCALE GENOMIC DNA]</scope>
    <source>
        <strain evidence="2 3">3-7</strain>
    </source>
</reference>
<gene>
    <name evidence="2" type="ORF">EWE75_17365</name>
</gene>
<name>A0A4Q6Y2C9_9SPHN</name>
<dbReference type="InterPro" id="IPR037401">
    <property type="entry name" value="SnoaL-like"/>
</dbReference>
<dbReference type="AlphaFoldDB" id="A0A4Q6Y2C9"/>
<protein>
    <submittedName>
        <fullName evidence="2">Nuclear transport factor 2 family protein</fullName>
    </submittedName>
</protein>
<dbReference type="Proteomes" id="UP000292085">
    <property type="component" value="Unassembled WGS sequence"/>
</dbReference>
<accession>A0A4Q6Y2C9</accession>
<dbReference type="SUPFAM" id="SSF54427">
    <property type="entry name" value="NTF2-like"/>
    <property type="match status" value="1"/>
</dbReference>
<dbReference type="Gene3D" id="3.10.450.50">
    <property type="match status" value="1"/>
</dbReference>
<dbReference type="EMBL" id="SGIS01000030">
    <property type="protein sequence ID" value="RZF63226.1"/>
    <property type="molecule type" value="Genomic_DNA"/>
</dbReference>
<dbReference type="OrthoDB" id="7191104at2"/>
<evidence type="ECO:0000313" key="3">
    <source>
        <dbReference type="Proteomes" id="UP000292085"/>
    </source>
</evidence>
<sequence>MDRIATAEFDLEAEIRDLAARRDITDVLQRYMRGLDRLDPALVRSAFHADARIDVGLMQGGADAYVAFTQTVLGGMTATHHLLGQVRIELDGNRAIAESYFQAWQGVATDDGGLRDLFIAGRYVDALACRDRRWGIVSRTLVTDWVRDEPGGADFFTANPALVRGARHGADFSQTFRQGIDR</sequence>